<accession>A0A1B6LTT1</accession>
<dbReference type="SMART" id="SM00020">
    <property type="entry name" value="Tryp_SPc"/>
    <property type="match status" value="1"/>
</dbReference>
<dbReference type="PROSITE" id="PS50240">
    <property type="entry name" value="TRYPSIN_DOM"/>
    <property type="match status" value="1"/>
</dbReference>
<dbReference type="Pfam" id="PF00089">
    <property type="entry name" value="Trypsin"/>
    <property type="match status" value="1"/>
</dbReference>
<dbReference type="CDD" id="cd00190">
    <property type="entry name" value="Tryp_SPc"/>
    <property type="match status" value="1"/>
</dbReference>
<evidence type="ECO:0000256" key="3">
    <source>
        <dbReference type="ARBA" id="ARBA00023180"/>
    </source>
</evidence>
<name>A0A1B6LTT1_9HEMI</name>
<dbReference type="EMBL" id="GEBQ01012879">
    <property type="protein sequence ID" value="JAT27098.1"/>
    <property type="molecule type" value="Transcribed_RNA"/>
</dbReference>
<keyword evidence="1 5" id="KW-0732">Signal</keyword>
<dbReference type="InterPro" id="IPR043504">
    <property type="entry name" value="Peptidase_S1_PA_chymotrypsin"/>
</dbReference>
<evidence type="ECO:0000256" key="1">
    <source>
        <dbReference type="ARBA" id="ARBA00022729"/>
    </source>
</evidence>
<sequence>MRVGALNSVLMVQLAVVSCFRQHLLHKLKYEKHPNWKLLPFDECGRREGFDHDMAEEGVAGLGQHPWIAAIMLIKKSAGTEEYQCSGSIINDRYILTAAHCVHPKLRIKVRLGEHTHSTYVDCRRQGDKTRCAPPREDEEVEKVILHPQYYFTKDQYRANNDIALVRLKRPIDGFNDYIRPICLPTFASHMSYVGQDLEVAGWGKTGSGRNSDQLHTVKVPVISEKECVSIWGEALVDDERCQVKGEEWCQVDIGDNEICAGGEEGKGVKKGYSGGPLMTSLPVSGVGRIMFIVGVVSYGVEKPDRSSFVPDVYMRVSKYMDWILDEIYD</sequence>
<gene>
    <name evidence="7" type="ORF">g.13727</name>
</gene>
<proteinExistence type="inferred from homology"/>
<keyword evidence="3" id="KW-0325">Glycoprotein</keyword>
<feature type="chain" id="PRO_5008587675" description="Peptidase S1 domain-containing protein" evidence="5">
    <location>
        <begin position="20"/>
        <end position="330"/>
    </location>
</feature>
<protein>
    <recommendedName>
        <fullName evidence="6">Peptidase S1 domain-containing protein</fullName>
    </recommendedName>
</protein>
<dbReference type="FunFam" id="2.40.10.10:FF:000028">
    <property type="entry name" value="Serine protease easter"/>
    <property type="match status" value="1"/>
</dbReference>
<dbReference type="SUPFAM" id="SSF50494">
    <property type="entry name" value="Trypsin-like serine proteases"/>
    <property type="match status" value="1"/>
</dbReference>
<evidence type="ECO:0000256" key="5">
    <source>
        <dbReference type="SAM" id="SignalP"/>
    </source>
</evidence>
<dbReference type="InterPro" id="IPR018114">
    <property type="entry name" value="TRYPSIN_HIS"/>
</dbReference>
<dbReference type="GO" id="GO:0004252">
    <property type="term" value="F:serine-type endopeptidase activity"/>
    <property type="evidence" value="ECO:0007669"/>
    <property type="project" value="InterPro"/>
</dbReference>
<keyword evidence="2" id="KW-1015">Disulfide bond</keyword>
<dbReference type="AlphaFoldDB" id="A0A1B6LTT1"/>
<dbReference type="PROSITE" id="PS00134">
    <property type="entry name" value="TRYPSIN_HIS"/>
    <property type="match status" value="1"/>
</dbReference>
<dbReference type="PROSITE" id="PS51257">
    <property type="entry name" value="PROKAR_LIPOPROTEIN"/>
    <property type="match status" value="1"/>
</dbReference>
<reference evidence="7" key="1">
    <citation type="submission" date="2015-11" db="EMBL/GenBank/DDBJ databases">
        <title>De novo transcriptome assembly of four potential Pierce s Disease insect vectors from Arizona vineyards.</title>
        <authorList>
            <person name="Tassone E.E."/>
        </authorList>
    </citation>
    <scope>NUCLEOTIDE SEQUENCE</scope>
</reference>
<dbReference type="PANTHER" id="PTHR24256">
    <property type="entry name" value="TRYPTASE-RELATED"/>
    <property type="match status" value="1"/>
</dbReference>
<feature type="signal peptide" evidence="5">
    <location>
        <begin position="1"/>
        <end position="19"/>
    </location>
</feature>
<evidence type="ECO:0000256" key="2">
    <source>
        <dbReference type="ARBA" id="ARBA00023157"/>
    </source>
</evidence>
<evidence type="ECO:0000313" key="7">
    <source>
        <dbReference type="EMBL" id="JAT27098.1"/>
    </source>
</evidence>
<evidence type="ECO:0000256" key="4">
    <source>
        <dbReference type="ARBA" id="ARBA00024195"/>
    </source>
</evidence>
<dbReference type="InterPro" id="IPR001314">
    <property type="entry name" value="Peptidase_S1A"/>
</dbReference>
<evidence type="ECO:0000259" key="6">
    <source>
        <dbReference type="PROSITE" id="PS50240"/>
    </source>
</evidence>
<dbReference type="InterPro" id="IPR051487">
    <property type="entry name" value="Ser/Thr_Proteases_Immune/Dev"/>
</dbReference>
<dbReference type="InterPro" id="IPR009003">
    <property type="entry name" value="Peptidase_S1_PA"/>
</dbReference>
<dbReference type="GO" id="GO:0006508">
    <property type="term" value="P:proteolysis"/>
    <property type="evidence" value="ECO:0007669"/>
    <property type="project" value="InterPro"/>
</dbReference>
<dbReference type="PRINTS" id="PR00722">
    <property type="entry name" value="CHYMOTRYPSIN"/>
</dbReference>
<organism evidence="7">
    <name type="scientific">Graphocephala atropunctata</name>
    <dbReference type="NCBI Taxonomy" id="36148"/>
    <lineage>
        <taxon>Eukaryota</taxon>
        <taxon>Metazoa</taxon>
        <taxon>Ecdysozoa</taxon>
        <taxon>Arthropoda</taxon>
        <taxon>Hexapoda</taxon>
        <taxon>Insecta</taxon>
        <taxon>Pterygota</taxon>
        <taxon>Neoptera</taxon>
        <taxon>Paraneoptera</taxon>
        <taxon>Hemiptera</taxon>
        <taxon>Auchenorrhyncha</taxon>
        <taxon>Membracoidea</taxon>
        <taxon>Cicadellidae</taxon>
        <taxon>Cicadellinae</taxon>
        <taxon>Cicadellini</taxon>
        <taxon>Graphocephala</taxon>
    </lineage>
</organism>
<feature type="domain" description="Peptidase S1" evidence="6">
    <location>
        <begin position="55"/>
        <end position="329"/>
    </location>
</feature>
<dbReference type="Gene3D" id="2.40.10.10">
    <property type="entry name" value="Trypsin-like serine proteases"/>
    <property type="match status" value="2"/>
</dbReference>
<comment type="similarity">
    <text evidence="4">Belongs to the peptidase S1 family. CLIP subfamily.</text>
</comment>
<dbReference type="InterPro" id="IPR001254">
    <property type="entry name" value="Trypsin_dom"/>
</dbReference>